<dbReference type="Pfam" id="PF08653">
    <property type="entry name" value="DASH_Dam1"/>
    <property type="match status" value="1"/>
</dbReference>
<dbReference type="EMBL" id="CAJVPV010003625">
    <property type="protein sequence ID" value="CAG8556132.1"/>
    <property type="molecule type" value="Genomic_DNA"/>
</dbReference>
<dbReference type="PANTHER" id="PTHR28113:SF1">
    <property type="entry name" value="DASH COMPLEX SUBUNIT DAM1"/>
    <property type="match status" value="1"/>
</dbReference>
<accession>A0A9N9B8I0</accession>
<reference evidence="16" key="1">
    <citation type="submission" date="2021-06" db="EMBL/GenBank/DDBJ databases">
        <authorList>
            <person name="Kallberg Y."/>
            <person name="Tangrot J."/>
            <person name="Rosling A."/>
        </authorList>
    </citation>
    <scope>NUCLEOTIDE SEQUENCE</scope>
    <source>
        <strain evidence="16">CL551</strain>
    </source>
</reference>
<keyword evidence="13" id="KW-0137">Centromere</keyword>
<dbReference type="GO" id="GO:1990537">
    <property type="term" value="C:mitotic spindle polar microtubule"/>
    <property type="evidence" value="ECO:0007669"/>
    <property type="project" value="TreeGrafter"/>
</dbReference>
<feature type="region of interest" description="Disordered" evidence="15">
    <location>
        <begin position="134"/>
        <end position="172"/>
    </location>
</feature>
<keyword evidence="10" id="KW-0995">Kinetochore</keyword>
<evidence type="ECO:0000256" key="6">
    <source>
        <dbReference type="ARBA" id="ARBA00022454"/>
    </source>
</evidence>
<dbReference type="PANTHER" id="PTHR28113">
    <property type="entry name" value="DASH COMPLEX SUBUNIT DAM1"/>
    <property type="match status" value="1"/>
</dbReference>
<keyword evidence="6" id="KW-0158">Chromosome</keyword>
<keyword evidence="12" id="KW-0539">Nucleus</keyword>
<evidence type="ECO:0000256" key="9">
    <source>
        <dbReference type="ARBA" id="ARBA00022829"/>
    </source>
</evidence>
<organism evidence="16 17">
    <name type="scientific">Acaulospora morrowiae</name>
    <dbReference type="NCBI Taxonomy" id="94023"/>
    <lineage>
        <taxon>Eukaryota</taxon>
        <taxon>Fungi</taxon>
        <taxon>Fungi incertae sedis</taxon>
        <taxon>Mucoromycota</taxon>
        <taxon>Glomeromycotina</taxon>
        <taxon>Glomeromycetes</taxon>
        <taxon>Diversisporales</taxon>
        <taxon>Acaulosporaceae</taxon>
        <taxon>Acaulospora</taxon>
    </lineage>
</organism>
<evidence type="ECO:0000256" key="14">
    <source>
        <dbReference type="ARBA" id="ARBA00030453"/>
    </source>
</evidence>
<dbReference type="AlphaFoldDB" id="A0A9N9B8I0"/>
<evidence type="ECO:0000256" key="11">
    <source>
        <dbReference type="ARBA" id="ARBA00023212"/>
    </source>
</evidence>
<dbReference type="GO" id="GO:1990758">
    <property type="term" value="P:mitotic sister chromatid biorientation"/>
    <property type="evidence" value="ECO:0007669"/>
    <property type="project" value="TreeGrafter"/>
</dbReference>
<evidence type="ECO:0000256" key="8">
    <source>
        <dbReference type="ARBA" id="ARBA00022701"/>
    </source>
</evidence>
<evidence type="ECO:0000256" key="7">
    <source>
        <dbReference type="ARBA" id="ARBA00022490"/>
    </source>
</evidence>
<evidence type="ECO:0000256" key="5">
    <source>
        <dbReference type="ARBA" id="ARBA00020497"/>
    </source>
</evidence>
<dbReference type="Proteomes" id="UP000789342">
    <property type="component" value="Unassembled WGS sequence"/>
</dbReference>
<keyword evidence="11" id="KW-0206">Cytoskeleton</keyword>
<comment type="subcellular location">
    <subcellularLocation>
        <location evidence="3">Chromosome</location>
        <location evidence="3">Centromere</location>
        <location evidence="3">Kinetochore</location>
    </subcellularLocation>
    <subcellularLocation>
        <location evidence="2">Cytoplasm</location>
        <location evidence="2">Cytoskeleton</location>
        <location evidence="2">Spindle</location>
    </subcellularLocation>
    <subcellularLocation>
        <location evidence="1">Nucleus</location>
    </subcellularLocation>
</comment>
<proteinExistence type="inferred from homology"/>
<evidence type="ECO:0000256" key="1">
    <source>
        <dbReference type="ARBA" id="ARBA00004123"/>
    </source>
</evidence>
<keyword evidence="7" id="KW-0963">Cytoplasm</keyword>
<evidence type="ECO:0000256" key="13">
    <source>
        <dbReference type="ARBA" id="ARBA00023328"/>
    </source>
</evidence>
<evidence type="ECO:0000256" key="12">
    <source>
        <dbReference type="ARBA" id="ARBA00023242"/>
    </source>
</evidence>
<comment type="similarity">
    <text evidence="4">Belongs to the DASH complex DAM1 family.</text>
</comment>
<keyword evidence="9" id="KW-0159">Chromosome partition</keyword>
<name>A0A9N9B8I0_9GLOM</name>
<keyword evidence="17" id="KW-1185">Reference proteome</keyword>
<evidence type="ECO:0000256" key="15">
    <source>
        <dbReference type="SAM" id="MobiDB-lite"/>
    </source>
</evidence>
<evidence type="ECO:0000256" key="10">
    <source>
        <dbReference type="ARBA" id="ARBA00022838"/>
    </source>
</evidence>
<evidence type="ECO:0000256" key="3">
    <source>
        <dbReference type="ARBA" id="ARBA00004629"/>
    </source>
</evidence>
<dbReference type="GO" id="GO:0042729">
    <property type="term" value="C:DASH complex"/>
    <property type="evidence" value="ECO:0007669"/>
    <property type="project" value="InterPro"/>
</dbReference>
<gene>
    <name evidence="16" type="ORF">AMORRO_LOCUS5799</name>
</gene>
<dbReference type="OrthoDB" id="5586015at2759"/>
<dbReference type="InterPro" id="IPR013962">
    <property type="entry name" value="DASH_Dam1"/>
</dbReference>
<dbReference type="GO" id="GO:0044732">
    <property type="term" value="C:mitotic spindle pole body"/>
    <property type="evidence" value="ECO:0007669"/>
    <property type="project" value="TreeGrafter"/>
</dbReference>
<comment type="caution">
    <text evidence="16">The sequence shown here is derived from an EMBL/GenBank/DDBJ whole genome shotgun (WGS) entry which is preliminary data.</text>
</comment>
<protein>
    <recommendedName>
        <fullName evidence="5">DASH complex subunit DAM1</fullName>
    </recommendedName>
    <alternativeName>
        <fullName evidence="14">Outer kinetochore protein DAM1</fullName>
    </alternativeName>
</protein>
<sequence length="269" mass="30492">MNFSLSIRAAEQHRRISRGYNLKSSTTGVPRNINDSSPLDCLEETLQELGNSFVKFQEDFSNVKQVHESLVEFNKSFSSFLYGVKMNAHCIEFSEAPTMETLASLAQRHDENNKSTPVSTPIPNRKTITPMRSLRKQTTGRKTRTPATQLGANDDSKVFKTPTQPPPKKRKVNKALAIKTLIKKIVDSLPPKYRDQQQVNRKNIEIILKLLCDKPLEGKYMEDIIKLSNLTRSRCTEYLNVLVNAKHAVKLSQKGQLFKLDPGKYSTIA</sequence>
<evidence type="ECO:0000313" key="17">
    <source>
        <dbReference type="Proteomes" id="UP000789342"/>
    </source>
</evidence>
<evidence type="ECO:0000256" key="4">
    <source>
        <dbReference type="ARBA" id="ARBA00010073"/>
    </source>
</evidence>
<evidence type="ECO:0000256" key="2">
    <source>
        <dbReference type="ARBA" id="ARBA00004186"/>
    </source>
</evidence>
<feature type="compositionally biased region" description="Basic residues" evidence="15">
    <location>
        <begin position="134"/>
        <end position="144"/>
    </location>
</feature>
<evidence type="ECO:0000313" key="16">
    <source>
        <dbReference type="EMBL" id="CAG8556132.1"/>
    </source>
</evidence>
<keyword evidence="8" id="KW-0493">Microtubule</keyword>